<keyword evidence="1" id="KW-0812">Transmembrane</keyword>
<dbReference type="EMBL" id="CP023154">
    <property type="protein sequence ID" value="QEK79290.1"/>
    <property type="molecule type" value="Genomic_DNA"/>
</dbReference>
<gene>
    <name evidence="2" type="ORF">PFDSM3638_08450</name>
</gene>
<evidence type="ECO:0008006" key="4">
    <source>
        <dbReference type="Google" id="ProtNLM"/>
    </source>
</evidence>
<dbReference type="SUPFAM" id="SSF48239">
    <property type="entry name" value="Terpenoid cyclases/Protein prenyltransferases"/>
    <property type="match status" value="2"/>
</dbReference>
<keyword evidence="1" id="KW-0472">Membrane</keyword>
<sequence>MKKVFLGVIIITLLLSPVKAGEYLYVYKPTTPDTAFSVIALYKVGEYARALEGCEWLMQIKTPFDSWGYAYGEKHEPKYTAMAMMALMRCENLARGRYYLTITNAAYWLIYTQKSDGSWDSYFDTALSYIALKEYLGLPSQGYIDIREQVKEAVRRAREWLLSNTPHTDIEKIFGLMALEDRKSLEKLGINEELEVYKAFALSYLGESVNLPVRDYNSPMEVAMALYATGKEKYKEKLLALQNFGFWGVLRYRVLDLIDVSKINEFRNLTSVACPYLKKVTPQFEWEKVVLADYYLHCGVSPELPSNITGLLPWQIAEVARIKAYLGLDYSNEIKYLLSIQENGKWEDFFNTEYVILVFKMLDVPYNYTSSIEYLKANLTWMVSAKDESGAPIYYKIPTYYFAYALILFKEFNMSEEFNITLKILQERQYKTGAFPYTQGSVAGITSTSKVLWALEKVGLVDSEMYRNGVSYLRKLLFADIPEPRLVDGKVFLENSTLILIRDSKYIGNATNSAVVSTLDGYIVIYPSQYPLSIKAYEVHGFRAEKGSALWTVLSIVLVVGGGMIVIIFKKVKIKR</sequence>
<name>A0A5C0XWW9_PYRFU</name>
<keyword evidence="1" id="KW-1133">Transmembrane helix</keyword>
<organism evidence="2 3">
    <name type="scientific">Pyrococcus furiosus (strain ATCC 43587 / DSM 3638 / JCM 8422 / Vc1)</name>
    <dbReference type="NCBI Taxonomy" id="186497"/>
    <lineage>
        <taxon>Archaea</taxon>
        <taxon>Methanobacteriati</taxon>
        <taxon>Methanobacteriota</taxon>
        <taxon>Thermococci</taxon>
        <taxon>Thermococcales</taxon>
        <taxon>Thermococcaceae</taxon>
        <taxon>Pyrococcus</taxon>
    </lineage>
</organism>
<evidence type="ECO:0000313" key="2">
    <source>
        <dbReference type="EMBL" id="QEK79290.1"/>
    </source>
</evidence>
<protein>
    <recommendedName>
        <fullName evidence="4">Squalene cyclase C-terminal domain-containing protein</fullName>
    </recommendedName>
</protein>
<dbReference type="GeneID" id="41713498"/>
<dbReference type="GeneID" id="13300616"/>
<dbReference type="InterPro" id="IPR008930">
    <property type="entry name" value="Terpenoid_cyclase/PrenylTrfase"/>
</dbReference>
<feature type="transmembrane region" description="Helical" evidence="1">
    <location>
        <begin position="549"/>
        <end position="569"/>
    </location>
</feature>
<dbReference type="AlphaFoldDB" id="A0A5C0XWW9"/>
<dbReference type="RefSeq" id="WP_011012815.1">
    <property type="nucleotide sequence ID" value="NC_003413.1"/>
</dbReference>
<evidence type="ECO:0000313" key="3">
    <source>
        <dbReference type="Proteomes" id="UP000324354"/>
    </source>
</evidence>
<evidence type="ECO:0000256" key="1">
    <source>
        <dbReference type="SAM" id="Phobius"/>
    </source>
</evidence>
<dbReference type="Proteomes" id="UP000324354">
    <property type="component" value="Chromosome"/>
</dbReference>
<proteinExistence type="predicted"/>
<dbReference type="OrthoDB" id="97379at2157"/>
<accession>A0A5C0XWW9</accession>
<dbReference type="Gene3D" id="1.50.10.20">
    <property type="match status" value="1"/>
</dbReference>
<reference evidence="2 3" key="1">
    <citation type="submission" date="2017-08" db="EMBL/GenBank/DDBJ databases">
        <title>Resequencing and Reannotation of the genome of Pyrococcus furiosus type strain DSM3638.</title>
        <authorList>
            <person name="Reichelt R.M."/>
            <person name="Bunk B."/>
        </authorList>
    </citation>
    <scope>NUCLEOTIDE SEQUENCE [LARGE SCALE GENOMIC DNA]</scope>
    <source>
        <strain evidence="2 3">DSM 3638</strain>
    </source>
</reference>